<dbReference type="PANTHER" id="PTHR12911">
    <property type="entry name" value="SAD1/UNC-84-LIKE PROTEIN-RELATED"/>
    <property type="match status" value="1"/>
</dbReference>
<feature type="domain" description="SUN" evidence="6">
    <location>
        <begin position="295"/>
        <end position="462"/>
    </location>
</feature>
<proteinExistence type="predicted"/>
<comment type="subcellular location">
    <subcellularLocation>
        <location evidence="1">Membrane</location>
    </subcellularLocation>
</comment>
<dbReference type="EMBL" id="JARPOI010000014">
    <property type="protein sequence ID" value="KAJ9159688.1"/>
    <property type="molecule type" value="Genomic_DNA"/>
</dbReference>
<evidence type="ECO:0000256" key="4">
    <source>
        <dbReference type="ARBA" id="ARBA00023136"/>
    </source>
</evidence>
<reference evidence="7" key="1">
    <citation type="journal article" date="2023" name="Plant Biotechnol. J.">
        <title>Chromosome-level wild Hevea brasiliensis genome provides new tools for genomic-assisted breeding and valuable loci to elevate rubber yield.</title>
        <authorList>
            <person name="Cheng H."/>
            <person name="Song X."/>
            <person name="Hu Y."/>
            <person name="Wu T."/>
            <person name="Yang Q."/>
            <person name="An Z."/>
            <person name="Feng S."/>
            <person name="Deng Z."/>
            <person name="Wu W."/>
            <person name="Zeng X."/>
            <person name="Tu M."/>
            <person name="Wang X."/>
            <person name="Huang H."/>
        </authorList>
    </citation>
    <scope>NUCLEOTIDE SEQUENCE</scope>
    <source>
        <strain evidence="7">MT/VB/25A 57/8</strain>
    </source>
</reference>
<comment type="caution">
    <text evidence="7">The sequence shown here is derived from an EMBL/GenBank/DDBJ whole genome shotgun (WGS) entry which is preliminary data.</text>
</comment>
<dbReference type="InterPro" id="IPR012919">
    <property type="entry name" value="SUN_dom"/>
</dbReference>
<dbReference type="PANTHER" id="PTHR12911:SF8">
    <property type="entry name" value="KLAROID PROTEIN-RELATED"/>
    <property type="match status" value="1"/>
</dbReference>
<evidence type="ECO:0000256" key="1">
    <source>
        <dbReference type="ARBA" id="ARBA00004370"/>
    </source>
</evidence>
<dbReference type="Pfam" id="PF07738">
    <property type="entry name" value="Sad1_UNC"/>
    <property type="match status" value="1"/>
</dbReference>
<gene>
    <name evidence="7" type="ORF">P3X46_025170</name>
</gene>
<protein>
    <recommendedName>
        <fullName evidence="6">SUN domain-containing protein</fullName>
    </recommendedName>
</protein>
<dbReference type="PROSITE" id="PS51469">
    <property type="entry name" value="SUN"/>
    <property type="match status" value="1"/>
</dbReference>
<keyword evidence="4 5" id="KW-0472">Membrane</keyword>
<name>A0ABQ9L4S6_HEVBR</name>
<evidence type="ECO:0000256" key="5">
    <source>
        <dbReference type="SAM" id="Phobius"/>
    </source>
</evidence>
<accession>A0ABQ9L4S6</accession>
<keyword evidence="8" id="KW-1185">Reference proteome</keyword>
<evidence type="ECO:0000313" key="7">
    <source>
        <dbReference type="EMBL" id="KAJ9159687.1"/>
    </source>
</evidence>
<feature type="transmembrane region" description="Helical" evidence="5">
    <location>
        <begin position="111"/>
        <end position="132"/>
    </location>
</feature>
<dbReference type="EMBL" id="JARPOI010000014">
    <property type="protein sequence ID" value="KAJ9159687.1"/>
    <property type="molecule type" value="Genomic_DNA"/>
</dbReference>
<keyword evidence="2 5" id="KW-0812">Transmembrane</keyword>
<dbReference type="InterPro" id="IPR045119">
    <property type="entry name" value="SUN1-5"/>
</dbReference>
<evidence type="ECO:0000313" key="8">
    <source>
        <dbReference type="Proteomes" id="UP001174677"/>
    </source>
</evidence>
<dbReference type="Gene3D" id="2.60.120.260">
    <property type="entry name" value="Galactose-binding domain-like"/>
    <property type="match status" value="1"/>
</dbReference>
<evidence type="ECO:0000256" key="2">
    <source>
        <dbReference type="ARBA" id="ARBA00022692"/>
    </source>
</evidence>
<organism evidence="7 8">
    <name type="scientific">Hevea brasiliensis</name>
    <name type="common">Para rubber tree</name>
    <name type="synonym">Siphonia brasiliensis</name>
    <dbReference type="NCBI Taxonomy" id="3981"/>
    <lineage>
        <taxon>Eukaryota</taxon>
        <taxon>Viridiplantae</taxon>
        <taxon>Streptophyta</taxon>
        <taxon>Embryophyta</taxon>
        <taxon>Tracheophyta</taxon>
        <taxon>Spermatophyta</taxon>
        <taxon>Magnoliopsida</taxon>
        <taxon>eudicotyledons</taxon>
        <taxon>Gunneridae</taxon>
        <taxon>Pentapetalae</taxon>
        <taxon>rosids</taxon>
        <taxon>fabids</taxon>
        <taxon>Malpighiales</taxon>
        <taxon>Euphorbiaceae</taxon>
        <taxon>Crotonoideae</taxon>
        <taxon>Micrandreae</taxon>
        <taxon>Hevea</taxon>
    </lineage>
</organism>
<sequence length="472" mass="52266">MSASTVSITANPAARRRPVVVGEEKSNNMELLPKEAPINVGDLAINNVMGNDKHVASHSKDISHHSIRGEAVLERSSKDLAQVKKNNAIAHSTVSPRRTRKVVAKPEKPRWLTVFSVFTKNFVLLLVLIGLAQMVRRLALKSGDYSLSGAQVGLSEFEARIAEVESFLKTTVKMIQVQVEVVDVRIENEVAGLRRDMDKKIDDKGVFWETELKQLVARSEGMEKSMGELKAADWMSKEDFKKFYAELKKQQGSEFGEKDVSLDDIRAYAREIVEREIKKHAADGLGRVDYALASGGAVVVKHSEPYMAGKGSNWFLMSSRSGIHPDAVNMLKPSFGEPGQCFPLKGSRGFVQIRLRTSIIPEAVTLEHVAKSVAYDRSSAPKDCRVSGWLQGNDIDVAIDTEKIHILTEFNYDLEKSNAQTFTVLDSVASGIVDTVRLDFASNHGSSSHTCIYRLRVHGYEPNSVSMMTTES</sequence>
<evidence type="ECO:0000259" key="6">
    <source>
        <dbReference type="PROSITE" id="PS51469"/>
    </source>
</evidence>
<keyword evidence="3 5" id="KW-1133">Transmembrane helix</keyword>
<evidence type="ECO:0000256" key="3">
    <source>
        <dbReference type="ARBA" id="ARBA00022989"/>
    </source>
</evidence>
<dbReference type="Proteomes" id="UP001174677">
    <property type="component" value="Chromosome 14"/>
</dbReference>